<evidence type="ECO:0000313" key="4">
    <source>
        <dbReference type="Proteomes" id="UP000435910"/>
    </source>
</evidence>
<dbReference type="Pfam" id="PF04012">
    <property type="entry name" value="PspA_IM30"/>
    <property type="match status" value="1"/>
</dbReference>
<dbReference type="Proteomes" id="UP000435910">
    <property type="component" value="Unassembled WGS sequence"/>
</dbReference>
<dbReference type="PANTHER" id="PTHR31088">
    <property type="entry name" value="MEMBRANE-ASSOCIATED PROTEIN VIPP1, CHLOROPLASTIC"/>
    <property type="match status" value="1"/>
</dbReference>
<name>A0A8B5Y9P7_BACLI</name>
<keyword evidence="2" id="KW-0175">Coiled coil</keyword>
<dbReference type="PANTHER" id="PTHR31088:SF6">
    <property type="entry name" value="PHAGE SHOCK PROTEIN A"/>
    <property type="match status" value="1"/>
</dbReference>
<sequence>MSILSRFKDIMASNINALLDKAENTEKMVDQYVRNLNSDLNKVKAETASVMAAEQRAKRELADCRAEIDKLERYAMKALEAGSEADARTFLEKKAVLETKASELETAFQTASSNANQMKKMHDKLVSDIGELEARRAAIKAKWTAAKTQERMNKLGASAANANHSMSAFGRMEEKANRALDEANAMAELNAAPQDDIEDLKAKYDSPSNVDDALAALKAKMASQKSYHLK</sequence>
<dbReference type="InterPro" id="IPR007157">
    <property type="entry name" value="PspA_VIPP1"/>
</dbReference>
<reference evidence="3 4" key="1">
    <citation type="submission" date="2019-06" db="EMBL/GenBank/DDBJ databases">
        <title>Genome sequence analysis of &gt;100 Bacillus licheniformis strains suggests intrinsic resistance to this species.</title>
        <authorList>
            <person name="Wels M."/>
            <person name="Siezen R.J."/>
            <person name="Johansen E."/>
            <person name="Stuer-Lauridsen B."/>
            <person name="Bjerre K."/>
            <person name="Nielsen B.K.K."/>
        </authorList>
    </citation>
    <scope>NUCLEOTIDE SEQUENCE [LARGE SCALE GENOMIC DNA]</scope>
    <source>
        <strain evidence="3 4">BAC-16736</strain>
    </source>
</reference>
<evidence type="ECO:0000256" key="1">
    <source>
        <dbReference type="ARBA" id="ARBA00043985"/>
    </source>
</evidence>
<dbReference type="EMBL" id="NILC01000027">
    <property type="protein sequence ID" value="TWL24400.1"/>
    <property type="molecule type" value="Genomic_DNA"/>
</dbReference>
<comment type="similarity">
    <text evidence="1">Belongs to the PspA/Vipp/IM30 family.</text>
</comment>
<organism evidence="3 4">
    <name type="scientific">Bacillus licheniformis</name>
    <dbReference type="NCBI Taxonomy" id="1402"/>
    <lineage>
        <taxon>Bacteria</taxon>
        <taxon>Bacillati</taxon>
        <taxon>Bacillota</taxon>
        <taxon>Bacilli</taxon>
        <taxon>Bacillales</taxon>
        <taxon>Bacillaceae</taxon>
        <taxon>Bacillus</taxon>
    </lineage>
</organism>
<gene>
    <name evidence="3" type="ORF">CHCC16736_1201</name>
</gene>
<proteinExistence type="inferred from homology"/>
<comment type="caution">
    <text evidence="3">The sequence shown here is derived from an EMBL/GenBank/DDBJ whole genome shotgun (WGS) entry which is preliminary data.</text>
</comment>
<evidence type="ECO:0000313" key="3">
    <source>
        <dbReference type="EMBL" id="TWL24400.1"/>
    </source>
</evidence>
<accession>A0A8B5Y9P7</accession>
<protein>
    <submittedName>
        <fullName evidence="3">Phage shock protein A</fullName>
    </submittedName>
</protein>
<evidence type="ECO:0000256" key="2">
    <source>
        <dbReference type="SAM" id="Coils"/>
    </source>
</evidence>
<dbReference type="Gene3D" id="1.10.287.1490">
    <property type="match status" value="1"/>
</dbReference>
<feature type="coiled-coil region" evidence="2">
    <location>
        <begin position="15"/>
        <end position="81"/>
    </location>
</feature>
<dbReference type="AlphaFoldDB" id="A0A8B5Y9P7"/>
<dbReference type="RefSeq" id="WP_044789758.1">
    <property type="nucleotide sequence ID" value="NZ_BOQU01000009.1"/>
</dbReference>